<reference evidence="11 12" key="1">
    <citation type="submission" date="2019-03" db="EMBL/GenBank/DDBJ databases">
        <title>Genomic Encyclopedia of Archaeal and Bacterial Type Strains, Phase II (KMG-II): from individual species to whole genera.</title>
        <authorList>
            <person name="Goeker M."/>
        </authorList>
    </citation>
    <scope>NUCLEOTIDE SEQUENCE [LARGE SCALE GENOMIC DNA]</scope>
    <source>
        <strain evidence="11 12">ATCC 25309</strain>
    </source>
</reference>
<dbReference type="HAMAP" id="MF_01895">
    <property type="entry name" value="RNase_R"/>
    <property type="match status" value="1"/>
</dbReference>
<dbReference type="Pfam" id="PF08206">
    <property type="entry name" value="OB_RNB"/>
    <property type="match status" value="1"/>
</dbReference>
<feature type="compositionally biased region" description="Basic and acidic residues" evidence="9">
    <location>
        <begin position="704"/>
        <end position="739"/>
    </location>
</feature>
<evidence type="ECO:0000313" key="11">
    <source>
        <dbReference type="EMBL" id="TDU70936.1"/>
    </source>
</evidence>
<dbReference type="InterPro" id="IPR004476">
    <property type="entry name" value="RNase_II/RNase_R"/>
</dbReference>
<dbReference type="PANTHER" id="PTHR23355:SF9">
    <property type="entry name" value="DIS3-LIKE EXONUCLEASE 2"/>
    <property type="match status" value="1"/>
</dbReference>
<dbReference type="GO" id="GO:0003723">
    <property type="term" value="F:RNA binding"/>
    <property type="evidence" value="ECO:0007669"/>
    <property type="project" value="UniProtKB-UniRule"/>
</dbReference>
<dbReference type="CDD" id="cd04471">
    <property type="entry name" value="S1_RNase_R"/>
    <property type="match status" value="1"/>
</dbReference>
<dbReference type="SMART" id="SM00955">
    <property type="entry name" value="RNB"/>
    <property type="match status" value="1"/>
</dbReference>
<organism evidence="11 12">
    <name type="scientific">Prosthecobacter fusiformis</name>
    <dbReference type="NCBI Taxonomy" id="48464"/>
    <lineage>
        <taxon>Bacteria</taxon>
        <taxon>Pseudomonadati</taxon>
        <taxon>Verrucomicrobiota</taxon>
        <taxon>Verrucomicrobiia</taxon>
        <taxon>Verrucomicrobiales</taxon>
        <taxon>Verrucomicrobiaceae</taxon>
        <taxon>Prosthecobacter</taxon>
    </lineage>
</organism>
<dbReference type="EMBL" id="SOCA01000003">
    <property type="protein sequence ID" value="TDU70936.1"/>
    <property type="molecule type" value="Genomic_DNA"/>
</dbReference>
<dbReference type="PROSITE" id="PS50126">
    <property type="entry name" value="S1"/>
    <property type="match status" value="1"/>
</dbReference>
<keyword evidence="4 8" id="KW-0540">Nuclease</keyword>
<dbReference type="GO" id="GO:0006402">
    <property type="term" value="P:mRNA catabolic process"/>
    <property type="evidence" value="ECO:0007669"/>
    <property type="project" value="TreeGrafter"/>
</dbReference>
<dbReference type="Pfam" id="PF17876">
    <property type="entry name" value="CSD2"/>
    <property type="match status" value="1"/>
</dbReference>
<dbReference type="PANTHER" id="PTHR23355">
    <property type="entry name" value="RIBONUCLEASE"/>
    <property type="match status" value="1"/>
</dbReference>
<dbReference type="InterPro" id="IPR050180">
    <property type="entry name" value="RNR_Ribonuclease"/>
</dbReference>
<dbReference type="InterPro" id="IPR040476">
    <property type="entry name" value="CSD2"/>
</dbReference>
<comment type="caution">
    <text evidence="11">The sequence shown here is derived from an EMBL/GenBank/DDBJ whole genome shotgun (WGS) entry which is preliminary data.</text>
</comment>
<dbReference type="SUPFAM" id="SSF50249">
    <property type="entry name" value="Nucleic acid-binding proteins"/>
    <property type="match status" value="3"/>
</dbReference>
<dbReference type="InterPro" id="IPR011805">
    <property type="entry name" value="RNase_R"/>
</dbReference>
<evidence type="ECO:0000256" key="8">
    <source>
        <dbReference type="HAMAP-Rule" id="MF_01895"/>
    </source>
</evidence>
<comment type="function">
    <text evidence="8">3'-5' exoribonuclease that releases 5'-nucleoside monophosphates and is involved in maturation of structured RNAs.</text>
</comment>
<feature type="domain" description="S1 motif" evidence="10">
    <location>
        <begin position="618"/>
        <end position="701"/>
    </location>
</feature>
<evidence type="ECO:0000256" key="9">
    <source>
        <dbReference type="SAM" id="MobiDB-lite"/>
    </source>
</evidence>
<dbReference type="SMART" id="SM00316">
    <property type="entry name" value="S1"/>
    <property type="match status" value="1"/>
</dbReference>
<dbReference type="NCBIfam" id="TIGR00358">
    <property type="entry name" value="3_prime_RNase"/>
    <property type="match status" value="1"/>
</dbReference>
<comment type="subcellular location">
    <subcellularLocation>
        <location evidence="2 8">Cytoplasm</location>
    </subcellularLocation>
</comment>
<evidence type="ECO:0000259" key="10">
    <source>
        <dbReference type="PROSITE" id="PS50126"/>
    </source>
</evidence>
<dbReference type="GO" id="GO:0005829">
    <property type="term" value="C:cytosol"/>
    <property type="evidence" value="ECO:0007669"/>
    <property type="project" value="TreeGrafter"/>
</dbReference>
<evidence type="ECO:0000256" key="4">
    <source>
        <dbReference type="ARBA" id="ARBA00022722"/>
    </source>
</evidence>
<dbReference type="GO" id="GO:0008859">
    <property type="term" value="F:exoribonuclease II activity"/>
    <property type="evidence" value="ECO:0007669"/>
    <property type="project" value="UniProtKB-UniRule"/>
</dbReference>
<dbReference type="InterPro" id="IPR001900">
    <property type="entry name" value="RNase_II/R"/>
</dbReference>
<dbReference type="NCBIfam" id="TIGR02063">
    <property type="entry name" value="RNase_R"/>
    <property type="match status" value="1"/>
</dbReference>
<keyword evidence="3 8" id="KW-0963">Cytoplasm</keyword>
<accession>A0A4R7S0H1</accession>
<feature type="compositionally biased region" description="Basic and acidic residues" evidence="9">
    <location>
        <begin position="816"/>
        <end position="831"/>
    </location>
</feature>
<evidence type="ECO:0000256" key="6">
    <source>
        <dbReference type="ARBA" id="ARBA00022839"/>
    </source>
</evidence>
<evidence type="ECO:0000313" key="12">
    <source>
        <dbReference type="Proteomes" id="UP000295662"/>
    </source>
</evidence>
<keyword evidence="6 8" id="KW-0269">Exonuclease</keyword>
<evidence type="ECO:0000256" key="7">
    <source>
        <dbReference type="ARBA" id="ARBA00022884"/>
    </source>
</evidence>
<evidence type="ECO:0000256" key="3">
    <source>
        <dbReference type="ARBA" id="ARBA00022490"/>
    </source>
</evidence>
<dbReference type="Pfam" id="PF00773">
    <property type="entry name" value="RNB"/>
    <property type="match status" value="1"/>
</dbReference>
<dbReference type="Proteomes" id="UP000295662">
    <property type="component" value="Unassembled WGS sequence"/>
</dbReference>
<dbReference type="PROSITE" id="PS01175">
    <property type="entry name" value="RIBONUCLEASE_II"/>
    <property type="match status" value="1"/>
</dbReference>
<proteinExistence type="inferred from homology"/>
<comment type="similarity">
    <text evidence="8">Belongs to the RNR ribonuclease family. RNase R subfamily.</text>
</comment>
<evidence type="ECO:0000256" key="5">
    <source>
        <dbReference type="ARBA" id="ARBA00022801"/>
    </source>
</evidence>
<name>A0A4R7S0H1_9BACT</name>
<feature type="compositionally biased region" description="Basic and acidic residues" evidence="9">
    <location>
        <begin position="775"/>
        <end position="809"/>
    </location>
</feature>
<dbReference type="InterPro" id="IPR022966">
    <property type="entry name" value="RNase_II/R_CS"/>
</dbReference>
<dbReference type="Gene3D" id="2.40.50.140">
    <property type="entry name" value="Nucleic acid-binding proteins"/>
    <property type="match status" value="2"/>
</dbReference>
<evidence type="ECO:0000256" key="2">
    <source>
        <dbReference type="ARBA" id="ARBA00004496"/>
    </source>
</evidence>
<comment type="catalytic activity">
    <reaction evidence="1 8">
        <text>Exonucleolytic cleavage in the 3'- to 5'-direction to yield nucleoside 5'-phosphates.</text>
        <dbReference type="EC" id="3.1.13.1"/>
    </reaction>
</comment>
<keyword evidence="5 8" id="KW-0378">Hydrolase</keyword>
<feature type="region of interest" description="Disordered" evidence="9">
    <location>
        <begin position="704"/>
        <end position="855"/>
    </location>
</feature>
<protein>
    <recommendedName>
        <fullName evidence="8">Ribonuclease R</fullName>
        <shortName evidence="8">RNase R</shortName>
        <ecNumber evidence="8">3.1.13.1</ecNumber>
    </recommendedName>
</protein>
<dbReference type="RefSeq" id="WP_133795136.1">
    <property type="nucleotide sequence ID" value="NZ_SOCA01000003.1"/>
</dbReference>
<dbReference type="Pfam" id="PF00575">
    <property type="entry name" value="S1"/>
    <property type="match status" value="1"/>
</dbReference>
<gene>
    <name evidence="8" type="primary">rnr</name>
    <name evidence="11" type="ORF">EI77_02054</name>
</gene>
<dbReference type="InterPro" id="IPR012340">
    <property type="entry name" value="NA-bd_OB-fold"/>
</dbReference>
<dbReference type="EC" id="3.1.13.1" evidence="8"/>
<sequence>MESKILKLLGQADYTPSNVPELISHLRLKPAQQQELQEVLADLVKKGLIVRTKGNRYIGSSEADLIPGVIQITRGGRGFVQPDEAGIGELSISESNTSTALHGDRVLVRRDVKPIGLRKGVPETNAGSVVRVLERKRTQFVGTLQVSKKFLYVIPDDPRIPHNIYVPEPRDVGRPANPGDKVVVEITAWENRQTPPEGEVIEVLGEPNAEGVDMLSVLRHYALPLHFPKEVLAEATTIAKSRPDNQPSEEECTGRVDCRSHNVITIDPDDARDFDDAICIVPAPGDKWKVWVHIADVSHYVRPGSPLDVEAKKRGNSTYLVDRVIPMLPEALSNELCSLKPDVDRLTKCSEFLLSKTGEVISTKFYSAVIRSKKRFTYKQAFEVIQRRPVGEIESMLHDAHDMAQRIRKARFDNGSLDLDFPENKIRLDPQGKVLRIERIENDESHQLIEEYMLLANEAVAADLMKRNRPAVYRIHEAPKDKKLQDYREDVLSHRIPCGDLSHRPEVQKLLAKLGTLPIGQALKIGFLRSLMRARYAVEPLGHYGLAKTKYTHFTSPIRRYADLVVHRVLFDKVEAPIPVLKQIAEHITETEKNSADAERDSKEVKLYAYLEAQLESGDPVRYAALVTDTRNFGFFVDVPDLGLSGVVPLSSIKDDFFILEPTRNHLIGRHTRRVIKLGDRVTVQIYKLDRFKKQVDFQLAVEKGESVRPSRDRDDDFRRERPRQERARMDEPRRERPSSRGAGRRGAEQDVPPMPEHRQETPRRSIPSTKTAPKRGDRSQDAAPQREEKPRGSRKAEPRQEKSRDERPKRGKAGSRKEEKPAAEAPEAAKKWYHRLGFGKKKPAAAAAPKKKKS</sequence>
<dbReference type="OrthoDB" id="9764149at2"/>
<dbReference type="AlphaFoldDB" id="A0A4R7S0H1"/>
<dbReference type="InterPro" id="IPR003029">
    <property type="entry name" value="S1_domain"/>
</dbReference>
<evidence type="ECO:0000256" key="1">
    <source>
        <dbReference type="ARBA" id="ARBA00001849"/>
    </source>
</evidence>
<dbReference type="InterPro" id="IPR013223">
    <property type="entry name" value="RNase_B_OB_dom"/>
</dbReference>
<keyword evidence="7 8" id="KW-0694">RNA-binding</keyword>
<keyword evidence="12" id="KW-1185">Reference proteome</keyword>
<feature type="compositionally biased region" description="Basic residues" evidence="9">
    <location>
        <begin position="832"/>
        <end position="855"/>
    </location>
</feature>